<proteinExistence type="predicted"/>
<dbReference type="eggNOG" id="COG1554">
    <property type="taxonomic scope" value="Bacteria"/>
</dbReference>
<protein>
    <submittedName>
        <fullName evidence="2">Putative large secreted protein</fullName>
    </submittedName>
</protein>
<dbReference type="GO" id="GO:0004560">
    <property type="term" value="F:alpha-L-fucosidase activity"/>
    <property type="evidence" value="ECO:0007669"/>
    <property type="project" value="TreeGrafter"/>
</dbReference>
<feature type="domain" description="Glycosyl hydrolase family 95 N-terminal" evidence="1">
    <location>
        <begin position="14"/>
        <end position="261"/>
    </location>
</feature>
<dbReference type="EMBL" id="AQPN01000110">
    <property type="protein sequence ID" value="EOR93526.1"/>
    <property type="molecule type" value="Genomic_DNA"/>
</dbReference>
<dbReference type="PANTHER" id="PTHR31084:SF0">
    <property type="entry name" value="ALPHA-L-FUCOSIDASE 2"/>
    <property type="match status" value="1"/>
</dbReference>
<organism evidence="2 3">
    <name type="scientific">Arcticibacter svalbardensis MN12-7</name>
    <dbReference type="NCBI Taxonomy" id="1150600"/>
    <lineage>
        <taxon>Bacteria</taxon>
        <taxon>Pseudomonadati</taxon>
        <taxon>Bacteroidota</taxon>
        <taxon>Sphingobacteriia</taxon>
        <taxon>Sphingobacteriales</taxon>
        <taxon>Sphingobacteriaceae</taxon>
        <taxon>Arcticibacter</taxon>
    </lineage>
</organism>
<name>R9GP83_9SPHI</name>
<dbReference type="Pfam" id="PF14498">
    <property type="entry name" value="Glyco_hyd_65N_2"/>
    <property type="match status" value="1"/>
</dbReference>
<comment type="caution">
    <text evidence="2">The sequence shown here is derived from an EMBL/GenBank/DDBJ whole genome shotgun (WGS) entry which is preliminary data.</text>
</comment>
<reference evidence="2 3" key="1">
    <citation type="journal article" date="2013" name="Genome Announc.">
        <title>Draft Genome Sequence of Arcticibacter svalbardensis Strain MN12-7T, a Member of the Family Sphingobacteriaceae Isolated from an Arctic Soil Sample.</title>
        <authorList>
            <person name="Shivaji S."/>
            <person name="Ara S."/>
            <person name="Prasad S."/>
            <person name="Manasa B.P."/>
            <person name="Begum Z."/>
            <person name="Singh A."/>
            <person name="Kumar Pinnaka A."/>
        </authorList>
    </citation>
    <scope>NUCLEOTIDE SEQUENCE [LARGE SCALE GENOMIC DNA]</scope>
    <source>
        <strain evidence="2 3">MN12-7</strain>
    </source>
</reference>
<evidence type="ECO:0000313" key="3">
    <source>
        <dbReference type="Proteomes" id="UP000014174"/>
    </source>
</evidence>
<evidence type="ECO:0000313" key="2">
    <source>
        <dbReference type="EMBL" id="EOR93526.1"/>
    </source>
</evidence>
<sequence length="326" mass="36385">MNSSSQTANQPLKLWYNSPAQAWEEALPLGNGKTGAMVFGKVSEECIQLNDNTLWSGSPNPGNNPNGPTVLPEVRKAIFDGDYTKATELWKKMQGPYSARYLPLGDLNLYFNAQDNLGRNYHRELDLKTAIVKVSYELDGVKYTREVFTSYPDKLLVVKITANKKAVLDFEIGLSSKLRYQVSSSPNQEVKLTGKAPKYVANRDYEKVQIAYDDDGGEGMTFEILAKVKNDGGKVLNKNGRIVVTNANSVTIYLTESTSFNGFDKSPTLEGKNPAIETQLNMQKALAKSFEELKSAHIKDYQNLFNRVSFNLNNSEPAEKKQPMKD</sequence>
<gene>
    <name evidence="2" type="ORF">ADIARSV_3239</name>
</gene>
<evidence type="ECO:0000259" key="1">
    <source>
        <dbReference type="Pfam" id="PF14498"/>
    </source>
</evidence>
<dbReference type="PANTHER" id="PTHR31084">
    <property type="entry name" value="ALPHA-L-FUCOSIDASE 2"/>
    <property type="match status" value="1"/>
</dbReference>
<dbReference type="Gene3D" id="2.70.98.50">
    <property type="entry name" value="putative glycoside hydrolase family protein from bacillus halodurans"/>
    <property type="match status" value="1"/>
</dbReference>
<dbReference type="Proteomes" id="UP000014174">
    <property type="component" value="Unassembled WGS sequence"/>
</dbReference>
<accession>R9GP83</accession>
<keyword evidence="3" id="KW-1185">Reference proteome</keyword>
<dbReference type="STRING" id="1150600.ADIARSV_3239"/>
<dbReference type="PATRIC" id="fig|1150600.3.peg.3207"/>
<dbReference type="InterPro" id="IPR027414">
    <property type="entry name" value="GH95_N_dom"/>
</dbReference>
<dbReference type="AlphaFoldDB" id="R9GP83"/>